<reference evidence="10" key="1">
    <citation type="submission" date="2018-02" db="EMBL/GenBank/DDBJ databases">
        <authorList>
            <person name="Clavel T."/>
            <person name="Strowig T."/>
        </authorList>
    </citation>
    <scope>NUCLEOTIDE SEQUENCE [LARGE SCALE GENOMIC DNA]</scope>
    <source>
        <strain evidence="10">DSM 100764</strain>
    </source>
</reference>
<protein>
    <submittedName>
        <fullName evidence="9">Alanine:cation symporter family protein</fullName>
    </submittedName>
</protein>
<dbReference type="RefSeq" id="WP_107035260.1">
    <property type="nucleotide sequence ID" value="NZ_CAONGC010000015.1"/>
</dbReference>
<dbReference type="AlphaFoldDB" id="A0A2V1IXW9"/>
<name>A0A2V1IXW9_9BACT</name>
<dbReference type="Proteomes" id="UP000244925">
    <property type="component" value="Unassembled WGS sequence"/>
</dbReference>
<keyword evidence="3 8" id="KW-0813">Transport</keyword>
<dbReference type="GO" id="GO:0005283">
    <property type="term" value="F:amino acid:sodium symporter activity"/>
    <property type="evidence" value="ECO:0007669"/>
    <property type="project" value="InterPro"/>
</dbReference>
<comment type="similarity">
    <text evidence="2 8">Belongs to the alanine or glycine:cation symporter (AGCS) (TC 2.A.25) family.</text>
</comment>
<feature type="transmembrane region" description="Helical" evidence="8">
    <location>
        <begin position="68"/>
        <end position="90"/>
    </location>
</feature>
<keyword evidence="8" id="KW-0769">Symport</keyword>
<feature type="transmembrane region" description="Helical" evidence="8">
    <location>
        <begin position="348"/>
        <end position="369"/>
    </location>
</feature>
<dbReference type="PANTHER" id="PTHR30330:SF3">
    <property type="entry name" value="TRANSCRIPTIONAL REGULATOR, LRP FAMILY"/>
    <property type="match status" value="1"/>
</dbReference>
<feature type="transmembrane region" description="Helical" evidence="8">
    <location>
        <begin position="390"/>
        <end position="410"/>
    </location>
</feature>
<dbReference type="PRINTS" id="PR00175">
    <property type="entry name" value="NAALASMPORT"/>
</dbReference>
<proteinExistence type="inferred from homology"/>
<feature type="transmembrane region" description="Helical" evidence="8">
    <location>
        <begin position="96"/>
        <end position="113"/>
    </location>
</feature>
<evidence type="ECO:0000256" key="2">
    <source>
        <dbReference type="ARBA" id="ARBA00009261"/>
    </source>
</evidence>
<dbReference type="PANTHER" id="PTHR30330">
    <property type="entry name" value="AGSS FAMILY TRANSPORTER, SODIUM-ALANINE"/>
    <property type="match status" value="1"/>
</dbReference>
<dbReference type="NCBIfam" id="TIGR00835">
    <property type="entry name" value="agcS"/>
    <property type="match status" value="1"/>
</dbReference>
<accession>A0A2V1IXW9</accession>
<dbReference type="EMBL" id="PUBV01000004">
    <property type="protein sequence ID" value="PWB08872.1"/>
    <property type="molecule type" value="Genomic_DNA"/>
</dbReference>
<comment type="caution">
    <text evidence="9">The sequence shown here is derived from an EMBL/GenBank/DDBJ whole genome shotgun (WGS) entry which is preliminary data.</text>
</comment>
<feature type="transmembrane region" description="Helical" evidence="8">
    <location>
        <begin position="416"/>
        <end position="432"/>
    </location>
</feature>
<keyword evidence="5 8" id="KW-0812">Transmembrane</keyword>
<keyword evidence="4 8" id="KW-1003">Cell membrane</keyword>
<evidence type="ECO:0000256" key="3">
    <source>
        <dbReference type="ARBA" id="ARBA00022448"/>
    </source>
</evidence>
<evidence type="ECO:0000256" key="1">
    <source>
        <dbReference type="ARBA" id="ARBA00004651"/>
    </source>
</evidence>
<evidence type="ECO:0000256" key="5">
    <source>
        <dbReference type="ARBA" id="ARBA00022692"/>
    </source>
</evidence>
<dbReference type="InterPro" id="IPR001463">
    <property type="entry name" value="Na/Ala_symport"/>
</dbReference>
<keyword evidence="7 8" id="KW-0472">Membrane</keyword>
<dbReference type="PROSITE" id="PS00873">
    <property type="entry name" value="NA_ALANINE_SYMP"/>
    <property type="match status" value="1"/>
</dbReference>
<feature type="transmembrane region" description="Helical" evidence="8">
    <location>
        <begin position="246"/>
        <end position="270"/>
    </location>
</feature>
<feature type="transmembrane region" description="Helical" evidence="8">
    <location>
        <begin position="188"/>
        <end position="207"/>
    </location>
</feature>
<dbReference type="Pfam" id="PF01235">
    <property type="entry name" value="Na_Ala_symp"/>
    <property type="match status" value="1"/>
</dbReference>
<evidence type="ECO:0000256" key="8">
    <source>
        <dbReference type="RuleBase" id="RU363064"/>
    </source>
</evidence>
<evidence type="ECO:0000256" key="6">
    <source>
        <dbReference type="ARBA" id="ARBA00022989"/>
    </source>
</evidence>
<keyword evidence="6 8" id="KW-1133">Transmembrane helix</keyword>
<dbReference type="Gene3D" id="1.20.1740.10">
    <property type="entry name" value="Amino acid/polyamine transporter I"/>
    <property type="match status" value="1"/>
</dbReference>
<feature type="transmembrane region" description="Helical" evidence="8">
    <location>
        <begin position="20"/>
        <end position="40"/>
    </location>
</feature>
<evidence type="ECO:0000313" key="9">
    <source>
        <dbReference type="EMBL" id="PWB08872.1"/>
    </source>
</evidence>
<feature type="transmembrane region" description="Helical" evidence="8">
    <location>
        <begin position="149"/>
        <end position="168"/>
    </location>
</feature>
<sequence length="459" mass="48047">MTSISDTLTQVADTLCGYPLFIVLIGGGLFLFLYSGMVSVRRLPDALAALRQNRSGDAPQRGISSAQALLSVVAATVGMGNIAGVAIALAMGGPGAIFWMWISAIVGMSTKYHEGVLAILHRSTRTDGTPVGGPMHIITSGLGRRWRPLAVIFAIAGMFGTLCIINANQLAEALATAASSAGLADDSHALRLSLGILMALIVGSVVIGGIKRIASVATVLVPFMVTTYFIMVAYIVAANIEAVPGVFASIFSEAFSLRAGWGALAGVAIIGARRAALVNDAGVGTASIMHATSANKEPVREGLIAMLGPAIDSGFVCTLTAVALLLAGDFSQSGPQGLSLAIDAFGRAIPFGEYLLTAIVTCFALSSMFTYSFYGSRCAAYLFGERSSRWYTLAFTLSLILFAAVPLSAAVAMCDLFYALMAFPTMLSLILLRKSVRKATLQYFNRDNNYADTTREATA</sequence>
<organism evidence="9 10">
    <name type="scientific">Paramuribaculum intestinale</name>
    <dbReference type="NCBI Taxonomy" id="2094151"/>
    <lineage>
        <taxon>Bacteria</taxon>
        <taxon>Pseudomonadati</taxon>
        <taxon>Bacteroidota</taxon>
        <taxon>Bacteroidia</taxon>
        <taxon>Bacteroidales</taxon>
        <taxon>Muribaculaceae</taxon>
        <taxon>Paramuribaculum</taxon>
    </lineage>
</organism>
<keyword evidence="10" id="KW-1185">Reference proteome</keyword>
<comment type="subcellular location">
    <subcellularLocation>
        <location evidence="1 8">Cell membrane</location>
        <topology evidence="1 8">Multi-pass membrane protein</topology>
    </subcellularLocation>
</comment>
<gene>
    <name evidence="9" type="ORF">C5O25_03060</name>
</gene>
<evidence type="ECO:0000256" key="4">
    <source>
        <dbReference type="ARBA" id="ARBA00022475"/>
    </source>
</evidence>
<dbReference type="GO" id="GO:0005886">
    <property type="term" value="C:plasma membrane"/>
    <property type="evidence" value="ECO:0007669"/>
    <property type="project" value="UniProtKB-SubCell"/>
</dbReference>
<evidence type="ECO:0000313" key="10">
    <source>
        <dbReference type="Proteomes" id="UP000244925"/>
    </source>
</evidence>
<feature type="transmembrane region" description="Helical" evidence="8">
    <location>
        <begin position="303"/>
        <end position="328"/>
    </location>
</feature>
<evidence type="ECO:0000256" key="7">
    <source>
        <dbReference type="ARBA" id="ARBA00023136"/>
    </source>
</evidence>
<dbReference type="GeneID" id="93424566"/>
<feature type="transmembrane region" description="Helical" evidence="8">
    <location>
        <begin position="219"/>
        <end position="240"/>
    </location>
</feature>